<comment type="similarity">
    <text evidence="1">Belongs to the ABC transporter superfamily.</text>
</comment>
<dbReference type="PANTHER" id="PTHR42798">
    <property type="entry name" value="LIPOPROTEIN-RELEASING SYSTEM ATP-BINDING PROTEIN LOLD"/>
    <property type="match status" value="1"/>
</dbReference>
<dbReference type="CDD" id="cd03255">
    <property type="entry name" value="ABC_MJ0796_LolCDE_FtsE"/>
    <property type="match status" value="1"/>
</dbReference>
<dbReference type="GO" id="GO:0005524">
    <property type="term" value="F:ATP binding"/>
    <property type="evidence" value="ECO:0007669"/>
    <property type="project" value="UniProtKB-KW"/>
</dbReference>
<evidence type="ECO:0000256" key="2">
    <source>
        <dbReference type="ARBA" id="ARBA00022448"/>
    </source>
</evidence>
<name>A0ABT7EA85_9FIRM</name>
<organism evidence="6 7">
    <name type="scientific">Romboutsia sedimentorum</name>
    <dbReference type="NCBI Taxonomy" id="1368474"/>
    <lineage>
        <taxon>Bacteria</taxon>
        <taxon>Bacillati</taxon>
        <taxon>Bacillota</taxon>
        <taxon>Clostridia</taxon>
        <taxon>Peptostreptococcales</taxon>
        <taxon>Peptostreptococcaceae</taxon>
        <taxon>Romboutsia</taxon>
    </lineage>
</organism>
<evidence type="ECO:0000313" key="6">
    <source>
        <dbReference type="EMBL" id="MDK2563831.1"/>
    </source>
</evidence>
<evidence type="ECO:0000256" key="1">
    <source>
        <dbReference type="ARBA" id="ARBA00005417"/>
    </source>
</evidence>
<dbReference type="SMART" id="SM00382">
    <property type="entry name" value="AAA"/>
    <property type="match status" value="1"/>
</dbReference>
<sequence length="236" mass="26514">MPLKKGLSNKLSNIIKLENIQKYYKVGKEKFHVLKSLDLEIEAGDFVMIMGKSGSGKTTLLNVLGFLDKFDNGDYIFNGENVTNLNENQRSDFRNKNIGFVFQQFNLIETLNIYQNVELPLIYDGSLKKIEREEIIAQKLESVGLIDKIKSFPLQLSGGQQQRIAIARSLVNNPSLIFADEPTGALDSETSKDIMDLLKALNKEGKTIIMVTHDSDLVKYATKVVRLKDGVLSLEV</sequence>
<dbReference type="InterPro" id="IPR003593">
    <property type="entry name" value="AAA+_ATPase"/>
</dbReference>
<dbReference type="InterPro" id="IPR017871">
    <property type="entry name" value="ABC_transporter-like_CS"/>
</dbReference>
<dbReference type="Proteomes" id="UP001301012">
    <property type="component" value="Unassembled WGS sequence"/>
</dbReference>
<protein>
    <submittedName>
        <fullName evidence="6">ABC transporter ATP-binding protein</fullName>
    </submittedName>
</protein>
<dbReference type="EMBL" id="JASKYM010000004">
    <property type="protein sequence ID" value="MDK2563831.1"/>
    <property type="molecule type" value="Genomic_DNA"/>
</dbReference>
<keyword evidence="7" id="KW-1185">Reference proteome</keyword>
<feature type="domain" description="ABC transporter" evidence="5">
    <location>
        <begin position="15"/>
        <end position="236"/>
    </location>
</feature>
<dbReference type="Gene3D" id="3.40.50.300">
    <property type="entry name" value="P-loop containing nucleotide triphosphate hydrolases"/>
    <property type="match status" value="1"/>
</dbReference>
<dbReference type="InterPro" id="IPR003439">
    <property type="entry name" value="ABC_transporter-like_ATP-bd"/>
</dbReference>
<keyword evidence="4 6" id="KW-0067">ATP-binding</keyword>
<reference evidence="6 7" key="1">
    <citation type="submission" date="2023-05" db="EMBL/GenBank/DDBJ databases">
        <title>Rombocin, a short stable natural nisin variant, displays selective antimicrobial activity against Listeria monocytogenes and employs dual mode of action to kill target bacterial strains.</title>
        <authorList>
            <person name="Wambui J."/>
            <person name="Stephan R."/>
            <person name="Kuipers O.P."/>
        </authorList>
    </citation>
    <scope>NUCLEOTIDE SEQUENCE [LARGE SCALE GENOMIC DNA]</scope>
    <source>
        <strain evidence="6 7">RC002</strain>
    </source>
</reference>
<keyword evidence="3" id="KW-0547">Nucleotide-binding</keyword>
<evidence type="ECO:0000256" key="4">
    <source>
        <dbReference type="ARBA" id="ARBA00022840"/>
    </source>
</evidence>
<evidence type="ECO:0000256" key="3">
    <source>
        <dbReference type="ARBA" id="ARBA00022741"/>
    </source>
</evidence>
<dbReference type="PANTHER" id="PTHR42798:SF6">
    <property type="entry name" value="CELL DIVISION ATP-BINDING PROTEIN FTSE"/>
    <property type="match status" value="1"/>
</dbReference>
<gene>
    <name evidence="6" type="ORF">QOZ84_09740</name>
</gene>
<evidence type="ECO:0000313" key="7">
    <source>
        <dbReference type="Proteomes" id="UP001301012"/>
    </source>
</evidence>
<comment type="caution">
    <text evidence="6">The sequence shown here is derived from an EMBL/GenBank/DDBJ whole genome shotgun (WGS) entry which is preliminary data.</text>
</comment>
<keyword evidence="2" id="KW-0813">Transport</keyword>
<dbReference type="InterPro" id="IPR017911">
    <property type="entry name" value="MacB-like_ATP-bd"/>
</dbReference>
<dbReference type="PROSITE" id="PS50893">
    <property type="entry name" value="ABC_TRANSPORTER_2"/>
    <property type="match status" value="1"/>
</dbReference>
<dbReference type="InterPro" id="IPR027417">
    <property type="entry name" value="P-loop_NTPase"/>
</dbReference>
<evidence type="ECO:0000259" key="5">
    <source>
        <dbReference type="PROSITE" id="PS50893"/>
    </source>
</evidence>
<dbReference type="SUPFAM" id="SSF52540">
    <property type="entry name" value="P-loop containing nucleoside triphosphate hydrolases"/>
    <property type="match status" value="1"/>
</dbReference>
<accession>A0ABT7EA85</accession>
<dbReference type="Pfam" id="PF00005">
    <property type="entry name" value="ABC_tran"/>
    <property type="match status" value="1"/>
</dbReference>
<dbReference type="PROSITE" id="PS00211">
    <property type="entry name" value="ABC_TRANSPORTER_1"/>
    <property type="match status" value="1"/>
</dbReference>
<proteinExistence type="inferred from homology"/>